<evidence type="ECO:0000256" key="3">
    <source>
        <dbReference type="ARBA" id="ARBA00022630"/>
    </source>
</evidence>
<evidence type="ECO:0000256" key="4">
    <source>
        <dbReference type="ARBA" id="ARBA00022679"/>
    </source>
</evidence>
<protein>
    <recommendedName>
        <fullName evidence="2 10">FAD:protein FMN transferase</fullName>
        <ecNumber evidence="1 10">2.7.1.180</ecNumber>
    </recommendedName>
    <alternativeName>
        <fullName evidence="8 10">Flavin transferase</fullName>
    </alternativeName>
</protein>
<dbReference type="AlphaFoldDB" id="W1Q651"/>
<comment type="similarity">
    <text evidence="10">Belongs to the ApbE family.</text>
</comment>
<dbReference type="GO" id="GO:0046872">
    <property type="term" value="F:metal ion binding"/>
    <property type="evidence" value="ECO:0007669"/>
    <property type="project" value="UniProtKB-UniRule"/>
</dbReference>
<keyword evidence="5 10" id="KW-0479">Metal-binding</keyword>
<dbReference type="PANTHER" id="PTHR30040:SF2">
    <property type="entry name" value="FAD:PROTEIN FMN TRANSFERASE"/>
    <property type="match status" value="1"/>
</dbReference>
<gene>
    <name evidence="13" type="ORF">GCWU000182_000954</name>
</gene>
<dbReference type="PIRSF" id="PIRSF006268">
    <property type="entry name" value="ApbE"/>
    <property type="match status" value="1"/>
</dbReference>
<keyword evidence="4 10" id="KW-0808">Transferase</keyword>
<accession>W1Q651</accession>
<evidence type="ECO:0000256" key="7">
    <source>
        <dbReference type="ARBA" id="ARBA00022842"/>
    </source>
</evidence>
<name>W1Q651_ABIDE</name>
<dbReference type="Pfam" id="PF02424">
    <property type="entry name" value="ApbE"/>
    <property type="match status" value="1"/>
</dbReference>
<proteinExistence type="inferred from homology"/>
<evidence type="ECO:0000256" key="5">
    <source>
        <dbReference type="ARBA" id="ARBA00022723"/>
    </source>
</evidence>
<dbReference type="EC" id="2.7.1.180" evidence="1 10"/>
<comment type="caution">
    <text evidence="13">The sequence shown here is derived from an EMBL/GenBank/DDBJ whole genome shotgun (WGS) entry which is preliminary data.</text>
</comment>
<dbReference type="HOGENOM" id="CLU_044403_1_0_9"/>
<evidence type="ECO:0000256" key="1">
    <source>
        <dbReference type="ARBA" id="ARBA00011955"/>
    </source>
</evidence>
<dbReference type="GeneID" id="84817500"/>
<evidence type="ECO:0000256" key="8">
    <source>
        <dbReference type="ARBA" id="ARBA00031306"/>
    </source>
</evidence>
<dbReference type="STRING" id="592010.GCWU000182_000954"/>
<evidence type="ECO:0000256" key="6">
    <source>
        <dbReference type="ARBA" id="ARBA00022827"/>
    </source>
</evidence>
<comment type="catalytic activity">
    <reaction evidence="9 10">
        <text>L-threonyl-[protein] + FAD = FMN-L-threonyl-[protein] + AMP + H(+)</text>
        <dbReference type="Rhea" id="RHEA:36847"/>
        <dbReference type="Rhea" id="RHEA-COMP:11060"/>
        <dbReference type="Rhea" id="RHEA-COMP:11061"/>
        <dbReference type="ChEBI" id="CHEBI:15378"/>
        <dbReference type="ChEBI" id="CHEBI:30013"/>
        <dbReference type="ChEBI" id="CHEBI:57692"/>
        <dbReference type="ChEBI" id="CHEBI:74257"/>
        <dbReference type="ChEBI" id="CHEBI:456215"/>
        <dbReference type="EC" id="2.7.1.180"/>
    </reaction>
</comment>
<feature type="binding site" evidence="11">
    <location>
        <position position="202"/>
    </location>
    <ligand>
        <name>Mg(2+)</name>
        <dbReference type="ChEBI" id="CHEBI:18420"/>
    </ligand>
</feature>
<evidence type="ECO:0000256" key="10">
    <source>
        <dbReference type="PIRNR" id="PIRNR006268"/>
    </source>
</evidence>
<dbReference type="GO" id="GO:0016740">
    <property type="term" value="F:transferase activity"/>
    <property type="evidence" value="ECO:0007669"/>
    <property type="project" value="UniProtKB-UniRule"/>
</dbReference>
<reference evidence="13" key="1">
    <citation type="submission" date="2013-06" db="EMBL/GenBank/DDBJ databases">
        <authorList>
            <person name="Weinstock G."/>
            <person name="Sodergren E."/>
            <person name="Clifton S."/>
            <person name="Fulton L."/>
            <person name="Fulton B."/>
            <person name="Courtney L."/>
            <person name="Fronick C."/>
            <person name="Harrison M."/>
            <person name="Strong C."/>
            <person name="Farmer C."/>
            <person name="Delahaunty K."/>
            <person name="Markovic C."/>
            <person name="Hall O."/>
            <person name="Minx P."/>
            <person name="Tomlinson C."/>
            <person name="Mitreva M."/>
            <person name="Nelson J."/>
            <person name="Hou S."/>
            <person name="Wollam A."/>
            <person name="Pepin K.H."/>
            <person name="Johnson M."/>
            <person name="Bhonagiri V."/>
            <person name="Nash W.E."/>
            <person name="Warren W."/>
            <person name="Chinwalla A."/>
            <person name="Mardis E.R."/>
            <person name="Wilson R.K."/>
        </authorList>
    </citation>
    <scope>NUCLEOTIDE SEQUENCE [LARGE SCALE GENOMIC DNA]</scope>
    <source>
        <strain evidence="13">ATCC 49176</strain>
    </source>
</reference>
<dbReference type="Gene3D" id="3.10.520.10">
    <property type="entry name" value="ApbE-like domains"/>
    <property type="match status" value="1"/>
</dbReference>
<dbReference type="eggNOG" id="COG1477">
    <property type="taxonomic scope" value="Bacteria"/>
</dbReference>
<dbReference type="Proteomes" id="UP000019050">
    <property type="component" value="Unassembled WGS sequence"/>
</dbReference>
<keyword evidence="6 10" id="KW-0274">FAD</keyword>
<evidence type="ECO:0000256" key="2">
    <source>
        <dbReference type="ARBA" id="ARBA00016337"/>
    </source>
</evidence>
<organism evidence="13 14">
    <name type="scientific">Abiotrophia defectiva ATCC 49176</name>
    <dbReference type="NCBI Taxonomy" id="592010"/>
    <lineage>
        <taxon>Bacteria</taxon>
        <taxon>Bacillati</taxon>
        <taxon>Bacillota</taxon>
        <taxon>Bacilli</taxon>
        <taxon>Lactobacillales</taxon>
        <taxon>Aerococcaceae</taxon>
        <taxon>Abiotrophia</taxon>
    </lineage>
</organism>
<evidence type="ECO:0000256" key="11">
    <source>
        <dbReference type="PIRSR" id="PIRSR006268-2"/>
    </source>
</evidence>
<evidence type="ECO:0000256" key="9">
    <source>
        <dbReference type="ARBA" id="ARBA00048540"/>
    </source>
</evidence>
<sequence length="374" mass="40073">MKKTTIMQGLALGFLILGSLSPVWVSAEETSSSTSQSDSSASAEASPEPLPVVTTPLMRAETKLHTAVTLQIFHEGSEAEAAMTEAYDYMDRMEQLLSTNLEGSDVYRINQAAGHEAVKVDPATLTIIKQGLETAEVSGGRFDISIGAVSNLWKIGDVDARKPSDQEIQAALPKIDYHKITLDEAAQTVRLEEEGMALELGGISKGYIADGIRNIFAKHGVNTAIINLGGNVIVMGTSPSSPEGWNVGVQDPDEVRGQVVGTKRVIDGTVVTSGIYERYVEVDGVRYHHILDPKTGYPVDNDLSGATIFTKVSLKADALSTTLFLLGTKDGLAFIESLDGVEAVLIDKDHGVHVTSGLKDSFQLTNEGYHLVED</sequence>
<comment type="cofactor">
    <cofactor evidence="11">
        <name>Mg(2+)</name>
        <dbReference type="ChEBI" id="CHEBI:18420"/>
    </cofactor>
    <cofactor evidence="11">
        <name>Mn(2+)</name>
        <dbReference type="ChEBI" id="CHEBI:29035"/>
    </cofactor>
    <text evidence="11">Magnesium. Can also use manganese.</text>
</comment>
<evidence type="ECO:0000313" key="13">
    <source>
        <dbReference type="EMBL" id="ESK65679.1"/>
    </source>
</evidence>
<keyword evidence="3 10" id="KW-0285">Flavoprotein</keyword>
<dbReference type="SUPFAM" id="SSF143631">
    <property type="entry name" value="ApbE-like"/>
    <property type="match status" value="1"/>
</dbReference>
<feature type="binding site" evidence="11">
    <location>
        <position position="317"/>
    </location>
    <ligand>
        <name>Mg(2+)</name>
        <dbReference type="ChEBI" id="CHEBI:18420"/>
    </ligand>
</feature>
<keyword evidence="7 10" id="KW-0460">Magnesium</keyword>
<dbReference type="EMBL" id="ACIN03000006">
    <property type="protein sequence ID" value="ESK65679.1"/>
    <property type="molecule type" value="Genomic_DNA"/>
</dbReference>
<dbReference type="PANTHER" id="PTHR30040">
    <property type="entry name" value="THIAMINE BIOSYNTHESIS LIPOPROTEIN APBE"/>
    <property type="match status" value="1"/>
</dbReference>
<dbReference type="InterPro" id="IPR024932">
    <property type="entry name" value="ApbE"/>
</dbReference>
<feature type="compositionally biased region" description="Low complexity" evidence="12">
    <location>
        <begin position="31"/>
        <end position="47"/>
    </location>
</feature>
<dbReference type="RefSeq" id="WP_023391602.1">
    <property type="nucleotide sequence ID" value="NZ_KI535340.1"/>
</dbReference>
<feature type="binding site" evidence="11">
    <location>
        <position position="321"/>
    </location>
    <ligand>
        <name>Mg(2+)</name>
        <dbReference type="ChEBI" id="CHEBI:18420"/>
    </ligand>
</feature>
<evidence type="ECO:0000256" key="12">
    <source>
        <dbReference type="SAM" id="MobiDB-lite"/>
    </source>
</evidence>
<keyword evidence="14" id="KW-1185">Reference proteome</keyword>
<dbReference type="InterPro" id="IPR003374">
    <property type="entry name" value="ApbE-like_sf"/>
</dbReference>
<evidence type="ECO:0000313" key="14">
    <source>
        <dbReference type="Proteomes" id="UP000019050"/>
    </source>
</evidence>
<feature type="region of interest" description="Disordered" evidence="12">
    <location>
        <begin position="31"/>
        <end position="50"/>
    </location>
</feature>